<organism evidence="2 3">
    <name type="scientific">Posidoniimonas corsicana</name>
    <dbReference type="NCBI Taxonomy" id="1938618"/>
    <lineage>
        <taxon>Bacteria</taxon>
        <taxon>Pseudomonadati</taxon>
        <taxon>Planctomycetota</taxon>
        <taxon>Planctomycetia</taxon>
        <taxon>Pirellulales</taxon>
        <taxon>Lacipirellulaceae</taxon>
        <taxon>Posidoniimonas</taxon>
    </lineage>
</organism>
<gene>
    <name evidence="2" type="ORF">KOR34_08400</name>
</gene>
<dbReference type="RefSeq" id="WP_146562480.1">
    <property type="nucleotide sequence ID" value="NZ_SIHJ01000001.1"/>
</dbReference>
<evidence type="ECO:0000313" key="3">
    <source>
        <dbReference type="Proteomes" id="UP000316714"/>
    </source>
</evidence>
<dbReference type="AlphaFoldDB" id="A0A5C5VD75"/>
<protein>
    <recommendedName>
        <fullName evidence="4">PEP-CTERM protein-sorting domain-containing protein</fullName>
    </recommendedName>
</protein>
<evidence type="ECO:0000256" key="1">
    <source>
        <dbReference type="SAM" id="SignalP"/>
    </source>
</evidence>
<accession>A0A5C5VD75</accession>
<feature type="signal peptide" evidence="1">
    <location>
        <begin position="1"/>
        <end position="29"/>
    </location>
</feature>
<keyword evidence="1" id="KW-0732">Signal</keyword>
<dbReference type="EMBL" id="SIHJ01000001">
    <property type="protein sequence ID" value="TWT35943.1"/>
    <property type="molecule type" value="Genomic_DNA"/>
</dbReference>
<dbReference type="Proteomes" id="UP000316714">
    <property type="component" value="Unassembled WGS sequence"/>
</dbReference>
<feature type="chain" id="PRO_5022840248" description="PEP-CTERM protein-sorting domain-containing protein" evidence="1">
    <location>
        <begin position="30"/>
        <end position="251"/>
    </location>
</feature>
<name>A0A5C5VD75_9BACT</name>
<reference evidence="2 3" key="1">
    <citation type="submission" date="2019-02" db="EMBL/GenBank/DDBJ databases">
        <title>Deep-cultivation of Planctomycetes and their phenomic and genomic characterization uncovers novel biology.</title>
        <authorList>
            <person name="Wiegand S."/>
            <person name="Jogler M."/>
            <person name="Boedeker C."/>
            <person name="Pinto D."/>
            <person name="Vollmers J."/>
            <person name="Rivas-Marin E."/>
            <person name="Kohn T."/>
            <person name="Peeters S.H."/>
            <person name="Heuer A."/>
            <person name="Rast P."/>
            <person name="Oberbeckmann S."/>
            <person name="Bunk B."/>
            <person name="Jeske O."/>
            <person name="Meyerdierks A."/>
            <person name="Storesund J.E."/>
            <person name="Kallscheuer N."/>
            <person name="Luecker S."/>
            <person name="Lage O.M."/>
            <person name="Pohl T."/>
            <person name="Merkel B.J."/>
            <person name="Hornburger P."/>
            <person name="Mueller R.-W."/>
            <person name="Bruemmer F."/>
            <person name="Labrenz M."/>
            <person name="Spormann A.M."/>
            <person name="Op Den Camp H."/>
            <person name="Overmann J."/>
            <person name="Amann R."/>
            <person name="Jetten M.S.M."/>
            <person name="Mascher T."/>
            <person name="Medema M.H."/>
            <person name="Devos D.P."/>
            <person name="Kaster A.-K."/>
            <person name="Ovreas L."/>
            <person name="Rohde M."/>
            <person name="Galperin M.Y."/>
            <person name="Jogler C."/>
        </authorList>
    </citation>
    <scope>NUCLEOTIDE SEQUENCE [LARGE SCALE GENOMIC DNA]</scope>
    <source>
        <strain evidence="2 3">KOR34</strain>
    </source>
</reference>
<keyword evidence="3" id="KW-1185">Reference proteome</keyword>
<evidence type="ECO:0008006" key="4">
    <source>
        <dbReference type="Google" id="ProtNLM"/>
    </source>
</evidence>
<sequence length="251" mass="26088" precursor="true">MTRRVPSRRVLAAAAAVTLLTLASGTTQAESWLIDLGNDSSFRGASTPSPDSNGNHWTSVWSGAFYQDIPNSDGVSTAVDFGFTTPGGTDSYNGPAGPTDGGQPPANSVYDVSALGDLGVDEAVYDFYTNSTFQIQNLSVGGSYNLSFFGSHKYNGNNTTRYTVYTDATFSTPIASADLLVGVDDMHNQDMVATISGVSPAADGILYVGFGGAGGGEGYLNALQLTAVPEPTSLAALACLVAPAWSRRRAR</sequence>
<evidence type="ECO:0000313" key="2">
    <source>
        <dbReference type="EMBL" id="TWT35943.1"/>
    </source>
</evidence>
<proteinExistence type="predicted"/>
<dbReference type="OrthoDB" id="267657at2"/>
<comment type="caution">
    <text evidence="2">The sequence shown here is derived from an EMBL/GenBank/DDBJ whole genome shotgun (WGS) entry which is preliminary data.</text>
</comment>